<comment type="caution">
    <text evidence="8">The sequence shown here is derived from an EMBL/GenBank/DDBJ whole genome shotgun (WGS) entry which is preliminary data.</text>
</comment>
<dbReference type="GO" id="GO:0016740">
    <property type="term" value="F:transferase activity"/>
    <property type="evidence" value="ECO:0007669"/>
    <property type="project" value="UniProtKB-KW"/>
</dbReference>
<feature type="region of interest" description="Disordered" evidence="5">
    <location>
        <begin position="1"/>
        <end position="27"/>
    </location>
</feature>
<reference evidence="7" key="1">
    <citation type="journal article" date="2018" name="BMC Genomics">
        <title>Comparative genomics of the wheat fungal pathogen Pyrenophora tritici-repentis reveals chromosomal variations and genome plasticity.</title>
        <authorList>
            <person name="Moolhuijzen P."/>
            <person name="See P.T."/>
            <person name="Hane J.K."/>
            <person name="Shi G."/>
            <person name="Liu Z."/>
            <person name="Oliver R.P."/>
            <person name="Moffat C.S."/>
        </authorList>
    </citation>
    <scope>NUCLEOTIDE SEQUENCE [LARGE SCALE GENOMIC DNA]</scope>
    <source>
        <strain evidence="7">M4</strain>
    </source>
</reference>
<feature type="compositionally biased region" description="Basic and acidic residues" evidence="5">
    <location>
        <begin position="9"/>
        <end position="19"/>
    </location>
</feature>
<dbReference type="InterPro" id="IPR051654">
    <property type="entry name" value="Meroterpenoid_MTases"/>
</dbReference>
<dbReference type="Proteomes" id="UP000245464">
    <property type="component" value="Chromosome 10"/>
</dbReference>
<dbReference type="Gene3D" id="3.40.50.150">
    <property type="entry name" value="Vaccinia Virus protein VP39"/>
    <property type="match status" value="1"/>
</dbReference>
<evidence type="ECO:0000313" key="7">
    <source>
        <dbReference type="EMBL" id="KAF7564873.1"/>
    </source>
</evidence>
<dbReference type="CDD" id="cd02440">
    <property type="entry name" value="AdoMet_MTases"/>
    <property type="match status" value="1"/>
</dbReference>
<evidence type="ECO:0000256" key="4">
    <source>
        <dbReference type="ARBA" id="ARBA00038314"/>
    </source>
</evidence>
<evidence type="ECO:0000259" key="6">
    <source>
        <dbReference type="Pfam" id="PF13649"/>
    </source>
</evidence>
<feature type="domain" description="Methyltransferase" evidence="6">
    <location>
        <begin position="103"/>
        <end position="202"/>
    </location>
</feature>
<dbReference type="InterPro" id="IPR041698">
    <property type="entry name" value="Methyltransf_25"/>
</dbReference>
<dbReference type="OrthoDB" id="2094832at2759"/>
<dbReference type="Pfam" id="PF13649">
    <property type="entry name" value="Methyltransf_25"/>
    <property type="match status" value="1"/>
</dbReference>
<keyword evidence="9" id="KW-1185">Reference proteome</keyword>
<gene>
    <name evidence="8" type="ORF">Ptr86124_012351</name>
    <name evidence="7" type="ORF">PtrM4_043070</name>
</gene>
<keyword evidence="3" id="KW-0949">S-adenosyl-L-methionine</keyword>
<sequence length="284" mass="32121">MAAVSNDLARQHSQRESSERPSWFNPDPTIDVISPDFRRLLQSYSGIPADELLDHVVKIREEAWAIHPFPCIGRFLFLQNNFKGLEDEYNEVIQRLCQGQKLLDMACCVGQTIRYLVNGGAPSEQIYGCDLHPEYIEVGYKLFRDRDTLKTKFLTADVFDSNSVLTELKGQMDMVFAGDFFHLWGYVKQVEVCKRVAALLRPQSGSMILGRQIGAPQASETQGPAGVGIMFMHNVESFNKMWKDIGDEMGVSFIVKTWFGLLPTGKLVLKKDDACRLSFAVRID</sequence>
<dbReference type="PANTHER" id="PTHR35897">
    <property type="entry name" value="METHYLTRANSFERASE AUSD"/>
    <property type="match status" value="1"/>
</dbReference>
<evidence type="ECO:0000256" key="1">
    <source>
        <dbReference type="ARBA" id="ARBA00005179"/>
    </source>
</evidence>
<dbReference type="Proteomes" id="UP000249757">
    <property type="component" value="Unassembled WGS sequence"/>
</dbReference>
<evidence type="ECO:0000313" key="8">
    <source>
        <dbReference type="EMBL" id="KAI1508722.1"/>
    </source>
</evidence>
<dbReference type="OMA" id="GRQIGTH"/>
<dbReference type="EMBL" id="NQIK02000010">
    <property type="protein sequence ID" value="KAF7564873.1"/>
    <property type="molecule type" value="Genomic_DNA"/>
</dbReference>
<dbReference type="AlphaFoldDB" id="A0A2W1HNL6"/>
<protein>
    <submittedName>
        <fullName evidence="8">Methyltransf-25 multi-domain protein</fullName>
    </submittedName>
</protein>
<reference evidence="9" key="4">
    <citation type="journal article" date="2022" name="Microb. Genom.">
        <title>A global pangenome for the wheat fungal pathogen Pyrenophora tritici-repentis and prediction of effector protein structural homology.</title>
        <authorList>
            <person name="Moolhuijzen P.M."/>
            <person name="See P.T."/>
            <person name="Shi G."/>
            <person name="Powell H.R."/>
            <person name="Cockram J."/>
            <person name="Jorgensen L.N."/>
            <person name="Benslimane H."/>
            <person name="Strelkov S.E."/>
            <person name="Turner J."/>
            <person name="Liu Z."/>
            <person name="Moffat C.S."/>
        </authorList>
    </citation>
    <scope>NUCLEOTIDE SEQUENCE [LARGE SCALE GENOMIC DNA]</scope>
</reference>
<dbReference type="PANTHER" id="PTHR35897:SF1">
    <property type="entry name" value="METHYLTRANSFERASE AUSD"/>
    <property type="match status" value="1"/>
</dbReference>
<proteinExistence type="inferred from homology"/>
<organism evidence="8 9">
    <name type="scientific">Pyrenophora tritici-repentis</name>
    <dbReference type="NCBI Taxonomy" id="45151"/>
    <lineage>
        <taxon>Eukaryota</taxon>
        <taxon>Fungi</taxon>
        <taxon>Dikarya</taxon>
        <taxon>Ascomycota</taxon>
        <taxon>Pezizomycotina</taxon>
        <taxon>Dothideomycetes</taxon>
        <taxon>Pleosporomycetidae</taxon>
        <taxon>Pleosporales</taxon>
        <taxon>Pleosporineae</taxon>
        <taxon>Pleosporaceae</taxon>
        <taxon>Pyrenophora</taxon>
    </lineage>
</organism>
<evidence type="ECO:0000256" key="5">
    <source>
        <dbReference type="SAM" id="MobiDB-lite"/>
    </source>
</evidence>
<reference evidence="8" key="2">
    <citation type="submission" date="2021-05" db="EMBL/GenBank/DDBJ databases">
        <authorList>
            <person name="Moolhuijzen P.M."/>
            <person name="Moffat C.S."/>
        </authorList>
    </citation>
    <scope>NUCLEOTIDE SEQUENCE</scope>
    <source>
        <strain evidence="8">86-124</strain>
    </source>
</reference>
<evidence type="ECO:0000313" key="9">
    <source>
        <dbReference type="Proteomes" id="UP000249757"/>
    </source>
</evidence>
<keyword evidence="2" id="KW-0808">Transferase</keyword>
<comment type="pathway">
    <text evidence="1">Secondary metabolite biosynthesis.</text>
</comment>
<dbReference type="InterPro" id="IPR029063">
    <property type="entry name" value="SAM-dependent_MTases_sf"/>
</dbReference>
<reference evidence="8" key="3">
    <citation type="journal article" date="2022" name="bioRxiv">
        <title>A global pangenome for the wheat fungal pathogen Pyrenophora tritici-repentis and prediction of effector protein structural homology.</title>
        <authorList>
            <person name="Moolhuijzen P."/>
            <person name="See P.T."/>
            <person name="Shi G."/>
            <person name="Powell H.R."/>
            <person name="Cockram J."/>
            <person name="Jorgensen L.N."/>
            <person name="Benslimane H."/>
            <person name="Strelkov S.E."/>
            <person name="Turner J."/>
            <person name="Liu Z."/>
            <person name="Moffat C.S."/>
        </authorList>
    </citation>
    <scope>NUCLEOTIDE SEQUENCE</scope>
    <source>
        <strain evidence="8">86-124</strain>
    </source>
</reference>
<name>A0A2W1HNL6_9PLEO</name>
<accession>A0A2W1HNL6</accession>
<evidence type="ECO:0000256" key="2">
    <source>
        <dbReference type="ARBA" id="ARBA00022679"/>
    </source>
</evidence>
<evidence type="ECO:0000256" key="3">
    <source>
        <dbReference type="ARBA" id="ARBA00022691"/>
    </source>
</evidence>
<dbReference type="EMBL" id="NRDI02000024">
    <property type="protein sequence ID" value="KAI1508722.1"/>
    <property type="molecule type" value="Genomic_DNA"/>
</dbReference>
<dbReference type="SUPFAM" id="SSF53335">
    <property type="entry name" value="S-adenosyl-L-methionine-dependent methyltransferases"/>
    <property type="match status" value="1"/>
</dbReference>
<comment type="similarity">
    <text evidence="4">Belongs to the class I-like SAM-binding methyltransferase superfamily.</text>
</comment>